<dbReference type="Proteomes" id="UP001597252">
    <property type="component" value="Unassembled WGS sequence"/>
</dbReference>
<evidence type="ECO:0000313" key="6">
    <source>
        <dbReference type="Proteomes" id="UP001597252"/>
    </source>
</evidence>
<dbReference type="RefSeq" id="WP_125754197.1">
    <property type="nucleotide sequence ID" value="NZ_JBHTON010000032.1"/>
</dbReference>
<name>A0ABW4E8J5_9LACO</name>
<dbReference type="SMART" id="SM00345">
    <property type="entry name" value="HTH_GNTR"/>
    <property type="match status" value="1"/>
</dbReference>
<comment type="caution">
    <text evidence="5">The sequence shown here is derived from an EMBL/GenBank/DDBJ whole genome shotgun (WGS) entry which is preliminary data.</text>
</comment>
<dbReference type="Gene3D" id="1.20.120.530">
    <property type="entry name" value="GntR ligand-binding domain-like"/>
    <property type="match status" value="1"/>
</dbReference>
<dbReference type="PANTHER" id="PTHR43537:SF5">
    <property type="entry name" value="UXU OPERON TRANSCRIPTIONAL REGULATOR"/>
    <property type="match status" value="1"/>
</dbReference>
<gene>
    <name evidence="5" type="ORF">ACFQ5J_09815</name>
</gene>
<dbReference type="InterPro" id="IPR008920">
    <property type="entry name" value="TF_FadR/GntR_C"/>
</dbReference>
<evidence type="ECO:0000256" key="2">
    <source>
        <dbReference type="ARBA" id="ARBA00023125"/>
    </source>
</evidence>
<dbReference type="Pfam" id="PF07729">
    <property type="entry name" value="FCD"/>
    <property type="match status" value="1"/>
</dbReference>
<organism evidence="5 6">
    <name type="scientific">Lacticaseibacillus baoqingensis</name>
    <dbReference type="NCBI Taxonomy" id="2486013"/>
    <lineage>
        <taxon>Bacteria</taxon>
        <taxon>Bacillati</taxon>
        <taxon>Bacillota</taxon>
        <taxon>Bacilli</taxon>
        <taxon>Lactobacillales</taxon>
        <taxon>Lactobacillaceae</taxon>
        <taxon>Lacticaseibacillus</taxon>
    </lineage>
</organism>
<sequence length="229" mass="25241">MFDDASALIVARMHFDSGQTLTEEVYQAIRQAIITGELSAQTRVNEYALAQCAHISRTPIRHAMRRLLAAELGYLRKGAVYVNCAVAASLPQVFAVRQALDSLAVTTAQQQQGKKDERRFANVLLAARQADAAGNIDAVQVASRQFNALFYQLAAMPHLTRMSQELSPYFACYRAISLADAGRRQAAMREHEQLAWSFFHEDTACLVAKLSAHEQAAEAFVAAQLPSLK</sequence>
<reference evidence="6" key="1">
    <citation type="journal article" date="2019" name="Int. J. Syst. Evol. Microbiol.">
        <title>The Global Catalogue of Microorganisms (GCM) 10K type strain sequencing project: providing services to taxonomists for standard genome sequencing and annotation.</title>
        <authorList>
            <consortium name="The Broad Institute Genomics Platform"/>
            <consortium name="The Broad Institute Genome Sequencing Center for Infectious Disease"/>
            <person name="Wu L."/>
            <person name="Ma J."/>
        </authorList>
    </citation>
    <scope>NUCLEOTIDE SEQUENCE [LARGE SCALE GENOMIC DNA]</scope>
    <source>
        <strain evidence="6">CCM 8903</strain>
    </source>
</reference>
<keyword evidence="6" id="KW-1185">Reference proteome</keyword>
<dbReference type="InterPro" id="IPR000524">
    <property type="entry name" value="Tscrpt_reg_HTH_GntR"/>
</dbReference>
<keyword evidence="2" id="KW-0238">DNA-binding</keyword>
<evidence type="ECO:0000313" key="5">
    <source>
        <dbReference type="EMBL" id="MFD1485523.1"/>
    </source>
</evidence>
<feature type="domain" description="HTH gntR-type" evidence="4">
    <location>
        <begin position="25"/>
        <end position="82"/>
    </location>
</feature>
<protein>
    <submittedName>
        <fullName evidence="5">GntR family transcriptional regulator</fullName>
    </submittedName>
</protein>
<dbReference type="InterPro" id="IPR011711">
    <property type="entry name" value="GntR_C"/>
</dbReference>
<dbReference type="EMBL" id="JBHTON010000032">
    <property type="protein sequence ID" value="MFD1485523.1"/>
    <property type="molecule type" value="Genomic_DNA"/>
</dbReference>
<dbReference type="InterPro" id="IPR036390">
    <property type="entry name" value="WH_DNA-bd_sf"/>
</dbReference>
<evidence type="ECO:0000256" key="1">
    <source>
        <dbReference type="ARBA" id="ARBA00023015"/>
    </source>
</evidence>
<keyword evidence="3" id="KW-0804">Transcription</keyword>
<dbReference type="SUPFAM" id="SSF46785">
    <property type="entry name" value="Winged helix' DNA-binding domain"/>
    <property type="match status" value="1"/>
</dbReference>
<evidence type="ECO:0000259" key="4">
    <source>
        <dbReference type="SMART" id="SM00345"/>
    </source>
</evidence>
<keyword evidence="1" id="KW-0805">Transcription regulation</keyword>
<evidence type="ECO:0000256" key="3">
    <source>
        <dbReference type="ARBA" id="ARBA00023163"/>
    </source>
</evidence>
<dbReference type="Pfam" id="PF00392">
    <property type="entry name" value="GntR"/>
    <property type="match status" value="1"/>
</dbReference>
<proteinExistence type="predicted"/>
<accession>A0ABW4E8J5</accession>
<dbReference type="InterPro" id="IPR036388">
    <property type="entry name" value="WH-like_DNA-bd_sf"/>
</dbReference>
<dbReference type="Gene3D" id="1.10.10.10">
    <property type="entry name" value="Winged helix-like DNA-binding domain superfamily/Winged helix DNA-binding domain"/>
    <property type="match status" value="1"/>
</dbReference>
<dbReference type="SUPFAM" id="SSF48008">
    <property type="entry name" value="GntR ligand-binding domain-like"/>
    <property type="match status" value="1"/>
</dbReference>
<dbReference type="PANTHER" id="PTHR43537">
    <property type="entry name" value="TRANSCRIPTIONAL REGULATOR, GNTR FAMILY"/>
    <property type="match status" value="1"/>
</dbReference>